<dbReference type="PANTHER" id="PTHR42760:SF133">
    <property type="entry name" value="3-OXOACYL-[ACYL-CARRIER-PROTEIN] REDUCTASE"/>
    <property type="match status" value="1"/>
</dbReference>
<sequence length="231" mass="24770">GVAAVYLVDILQERLDVVEKEINDRGSTAIPMCFDLADAGACQRAMAKALADAPLDILVCNAAAVAEETFLDITLESWERQIAVNLTAYFVLARDAARSMVKQGAGAILFTASIDAQGHSMKFTPYCVAKAGEVSLMKSMAVELARSGVRVNSVSPGPADTQQSTDLVGEELMEKWRKHGFPTVPLNRLAAVDDIANAFLFLASDDASYITGHDLVVDGGHTADVYEIPYE</sequence>
<dbReference type="Pfam" id="PF13561">
    <property type="entry name" value="adh_short_C2"/>
    <property type="match status" value="1"/>
</dbReference>
<dbReference type="AlphaFoldDB" id="A0A381ZSW5"/>
<reference evidence="3" key="1">
    <citation type="submission" date="2018-05" db="EMBL/GenBank/DDBJ databases">
        <authorList>
            <person name="Lanie J.A."/>
            <person name="Ng W.-L."/>
            <person name="Kazmierczak K.M."/>
            <person name="Andrzejewski T.M."/>
            <person name="Davidsen T.M."/>
            <person name="Wayne K.J."/>
            <person name="Tettelin H."/>
            <person name="Glass J.I."/>
            <person name="Rusch D."/>
            <person name="Podicherti R."/>
            <person name="Tsui H.-C.T."/>
            <person name="Winkler M.E."/>
        </authorList>
    </citation>
    <scope>NUCLEOTIDE SEQUENCE</scope>
</reference>
<evidence type="ECO:0000256" key="2">
    <source>
        <dbReference type="ARBA" id="ARBA00023002"/>
    </source>
</evidence>
<dbReference type="SUPFAM" id="SSF51735">
    <property type="entry name" value="NAD(P)-binding Rossmann-fold domains"/>
    <property type="match status" value="1"/>
</dbReference>
<dbReference type="Gene3D" id="3.40.50.720">
    <property type="entry name" value="NAD(P)-binding Rossmann-like Domain"/>
    <property type="match status" value="1"/>
</dbReference>
<dbReference type="GO" id="GO:0016616">
    <property type="term" value="F:oxidoreductase activity, acting on the CH-OH group of donors, NAD or NADP as acceptor"/>
    <property type="evidence" value="ECO:0007669"/>
    <property type="project" value="TreeGrafter"/>
</dbReference>
<dbReference type="InterPro" id="IPR036291">
    <property type="entry name" value="NAD(P)-bd_dom_sf"/>
</dbReference>
<evidence type="ECO:0000256" key="1">
    <source>
        <dbReference type="ARBA" id="ARBA00006484"/>
    </source>
</evidence>
<comment type="similarity">
    <text evidence="1">Belongs to the short-chain dehydrogenases/reductases (SDR) family.</text>
</comment>
<gene>
    <name evidence="3" type="ORF">METZ01_LOCUS145222</name>
</gene>
<dbReference type="PRINTS" id="PR00081">
    <property type="entry name" value="GDHRDH"/>
</dbReference>
<evidence type="ECO:0008006" key="4">
    <source>
        <dbReference type="Google" id="ProtNLM"/>
    </source>
</evidence>
<dbReference type="PANTHER" id="PTHR42760">
    <property type="entry name" value="SHORT-CHAIN DEHYDROGENASES/REDUCTASES FAMILY MEMBER"/>
    <property type="match status" value="1"/>
</dbReference>
<accession>A0A381ZSW5</accession>
<evidence type="ECO:0000313" key="3">
    <source>
        <dbReference type="EMBL" id="SVA92368.1"/>
    </source>
</evidence>
<organism evidence="3">
    <name type="scientific">marine metagenome</name>
    <dbReference type="NCBI Taxonomy" id="408172"/>
    <lineage>
        <taxon>unclassified sequences</taxon>
        <taxon>metagenomes</taxon>
        <taxon>ecological metagenomes</taxon>
    </lineage>
</organism>
<proteinExistence type="inferred from homology"/>
<dbReference type="InterPro" id="IPR002347">
    <property type="entry name" value="SDR_fam"/>
</dbReference>
<name>A0A381ZSW5_9ZZZZ</name>
<dbReference type="EMBL" id="UINC01022535">
    <property type="protein sequence ID" value="SVA92368.1"/>
    <property type="molecule type" value="Genomic_DNA"/>
</dbReference>
<feature type="non-terminal residue" evidence="3">
    <location>
        <position position="1"/>
    </location>
</feature>
<dbReference type="PRINTS" id="PR00080">
    <property type="entry name" value="SDRFAMILY"/>
</dbReference>
<keyword evidence="2" id="KW-0560">Oxidoreductase</keyword>
<protein>
    <recommendedName>
        <fullName evidence="4">SDR family oxidoreductase</fullName>
    </recommendedName>
</protein>